<accession>A0A6J1MB38</accession>
<dbReference type="RefSeq" id="XP_023174187.1">
    <property type="nucleotide sequence ID" value="XM_023318419.1"/>
</dbReference>
<keyword evidence="1" id="KW-1185">Reference proteome</keyword>
<dbReference type="KEGG" id="dhe:111601703"/>
<dbReference type="Proteomes" id="UP000504633">
    <property type="component" value="Unplaced"/>
</dbReference>
<protein>
    <submittedName>
        <fullName evidence="2">Uncharacterized protein LOC111601703</fullName>
    </submittedName>
</protein>
<dbReference type="GeneID" id="111601703"/>
<name>A0A6J1MB38_DROHY</name>
<organism evidence="1 2">
    <name type="scientific">Drosophila hydei</name>
    <name type="common">Fruit fly</name>
    <dbReference type="NCBI Taxonomy" id="7224"/>
    <lineage>
        <taxon>Eukaryota</taxon>
        <taxon>Metazoa</taxon>
        <taxon>Ecdysozoa</taxon>
        <taxon>Arthropoda</taxon>
        <taxon>Hexapoda</taxon>
        <taxon>Insecta</taxon>
        <taxon>Pterygota</taxon>
        <taxon>Neoptera</taxon>
        <taxon>Endopterygota</taxon>
        <taxon>Diptera</taxon>
        <taxon>Brachycera</taxon>
        <taxon>Muscomorpha</taxon>
        <taxon>Ephydroidea</taxon>
        <taxon>Drosophilidae</taxon>
        <taxon>Drosophila</taxon>
    </lineage>
</organism>
<evidence type="ECO:0000313" key="1">
    <source>
        <dbReference type="Proteomes" id="UP000504633"/>
    </source>
</evidence>
<dbReference type="OMA" id="APKQTCI"/>
<gene>
    <name evidence="2" type="primary">LOC111601703</name>
</gene>
<sequence length="87" mass="9584">MSSQFDVEKCGGEGSEATGAAAVINSLTSEMCLDLKPSPKQTCIPLHQRHRLVNSETSVNSKKMDIDMPDKSWSVLYIGAKKDKHFE</sequence>
<dbReference type="AlphaFoldDB" id="A0A6J1MB38"/>
<dbReference type="OrthoDB" id="7918813at2759"/>
<proteinExistence type="predicted"/>
<reference evidence="2" key="1">
    <citation type="submission" date="2025-08" db="UniProtKB">
        <authorList>
            <consortium name="RefSeq"/>
        </authorList>
    </citation>
    <scope>IDENTIFICATION</scope>
    <source>
        <strain evidence="2">15085-1641.00</strain>
        <tissue evidence="2">Whole body</tissue>
    </source>
</reference>
<evidence type="ECO:0000313" key="2">
    <source>
        <dbReference type="RefSeq" id="XP_023174187.1"/>
    </source>
</evidence>